<feature type="transmembrane region" description="Helical" evidence="6">
    <location>
        <begin position="303"/>
        <end position="319"/>
    </location>
</feature>
<dbReference type="AlphaFoldDB" id="A0AA37UQY0"/>
<comment type="subcellular location">
    <subcellularLocation>
        <location evidence="1">Cell membrane</location>
        <topology evidence="1">Multi-pass membrane protein</topology>
    </subcellularLocation>
</comment>
<gene>
    <name evidence="9" type="primary">comE</name>
    <name evidence="9" type="ORF">GCM10025875_09300</name>
</gene>
<evidence type="ECO:0000256" key="6">
    <source>
        <dbReference type="SAM" id="Phobius"/>
    </source>
</evidence>
<evidence type="ECO:0000313" key="10">
    <source>
        <dbReference type="Proteomes" id="UP001157161"/>
    </source>
</evidence>
<comment type="caution">
    <text evidence="9">The sequence shown here is derived from an EMBL/GenBank/DDBJ whole genome shotgun (WGS) entry which is preliminary data.</text>
</comment>
<evidence type="ECO:0000313" key="9">
    <source>
        <dbReference type="EMBL" id="GMA30938.1"/>
    </source>
</evidence>
<feature type="transmembrane region" description="Helical" evidence="6">
    <location>
        <begin position="280"/>
        <end position="297"/>
    </location>
</feature>
<keyword evidence="5 6" id="KW-0472">Membrane</keyword>
<keyword evidence="3 6" id="KW-0812">Transmembrane</keyword>
<evidence type="ECO:0000256" key="4">
    <source>
        <dbReference type="ARBA" id="ARBA00022989"/>
    </source>
</evidence>
<dbReference type="EMBL" id="BSUM01000001">
    <property type="protein sequence ID" value="GMA30938.1"/>
    <property type="molecule type" value="Genomic_DNA"/>
</dbReference>
<dbReference type="NCBIfam" id="TIGR00360">
    <property type="entry name" value="ComEC_N-term"/>
    <property type="match status" value="1"/>
</dbReference>
<dbReference type="InterPro" id="IPR036866">
    <property type="entry name" value="RibonucZ/Hydroxyglut_hydro"/>
</dbReference>
<dbReference type="InterPro" id="IPR004477">
    <property type="entry name" value="ComEC_N"/>
</dbReference>
<dbReference type="Pfam" id="PF00753">
    <property type="entry name" value="Lactamase_B"/>
    <property type="match status" value="1"/>
</dbReference>
<dbReference type="InterPro" id="IPR001279">
    <property type="entry name" value="Metallo-B-lactamas"/>
</dbReference>
<feature type="transmembrane region" description="Helical" evidence="6">
    <location>
        <begin position="473"/>
        <end position="495"/>
    </location>
</feature>
<dbReference type="RefSeq" id="WP_284249722.1">
    <property type="nucleotide sequence ID" value="NZ_BSUM01000001.1"/>
</dbReference>
<sequence length="872" mass="86341">MSGTRPARQDLRLVGPALTAWGAAALAVGLSTPGRLALVAGGAALGALAVWRGTRPARARHRDRWQTGTPTLALAALLVALVVASVAAQDALRTRGVAEALAWSGSADVVLRTSEPASPLASSGPDGAARVILEATLTGLEVRGHEIGARAPVLVIGSAAWSEVVPGSVVHARVRLRPTEPGERPVALVLADTPAVATGPPWWRAASHAVRTGLLAATDGLPPHAALLPGIGVGDDSRVPPDLADAMRATSLGHLLAVSGAHIAIVLTGVLVATASLGRTGRAACCVAVLVALVALVGPDPSVVRAVTMGGVVVLALVLGRRASALPALGSAVVLLVLVDPWIAREIGFALSVSATAGLVLGAGPLTEVLARRVPPVVAPAIAVPLAAQLACLPVLVLVDPGVATYGVLANALVAPVIAPVTVLALLAAAASTWWAAGAHGLLWVAQGGTWWIDQVARRGAELPLARLPWPPGWVGTALLLGVVVVVVALARTRAGRALLARLEGRWSALLLGAGGAVAAVACAAALVAPWRPALVRVATPVVEPAFPPPDWRLVQCDVGQGSALLISTAAGGGGGSAVMVDVGPPDGDVAGCLADVGITRLERLVLTHADADHVGGLAAVLGAVVVERALVPRTTDPRAAGVVRALTDAGVAVEETVVATDADGGATAPHDVVGAADLRVLWPTDRAVQLADPDDANDLSLTLWVQAPELSVLVHGDLGASAQQGLVRTWPGLLERPPDVVVVAHHGSADQDPALLTAAAGRLALVSVGADNDYGHPASVTSDTLTAAGAVVVRTDRCGAVAVAGASRGSGAHGTGTGAGDGDGALIVSGCRADLGAAAGPGAGTGVGAGAGPGAGIDARSFAAARAGGPS</sequence>
<proteinExistence type="predicted"/>
<evidence type="ECO:0000256" key="5">
    <source>
        <dbReference type="ARBA" id="ARBA00023136"/>
    </source>
</evidence>
<evidence type="ECO:0000256" key="2">
    <source>
        <dbReference type="ARBA" id="ARBA00022475"/>
    </source>
</evidence>
<dbReference type="PANTHER" id="PTHR30619">
    <property type="entry name" value="DNA INTERNALIZATION/COMPETENCE PROTEIN COMEC/REC2"/>
    <property type="match status" value="1"/>
</dbReference>
<dbReference type="SUPFAM" id="SSF56281">
    <property type="entry name" value="Metallo-hydrolase/oxidoreductase"/>
    <property type="match status" value="1"/>
</dbReference>
<feature type="transmembrane region" description="Helical" evidence="6">
    <location>
        <begin position="65"/>
        <end position="88"/>
    </location>
</feature>
<evidence type="ECO:0000259" key="7">
    <source>
        <dbReference type="Pfam" id="PF00753"/>
    </source>
</evidence>
<feature type="transmembrane region" description="Helical" evidence="6">
    <location>
        <begin position="377"/>
        <end position="397"/>
    </location>
</feature>
<feature type="transmembrane region" description="Helical" evidence="6">
    <location>
        <begin position="252"/>
        <end position="273"/>
    </location>
</feature>
<dbReference type="Proteomes" id="UP001157161">
    <property type="component" value="Unassembled WGS sequence"/>
</dbReference>
<name>A0AA37UQY0_9MICO</name>
<keyword evidence="2" id="KW-1003">Cell membrane</keyword>
<evidence type="ECO:0000256" key="3">
    <source>
        <dbReference type="ARBA" id="ARBA00022692"/>
    </source>
</evidence>
<feature type="domain" description="Metallo-beta-lactamase" evidence="7">
    <location>
        <begin position="558"/>
        <end position="730"/>
    </location>
</feature>
<keyword evidence="10" id="KW-1185">Reference proteome</keyword>
<feature type="transmembrane region" description="Helical" evidence="6">
    <location>
        <begin position="349"/>
        <end position="370"/>
    </location>
</feature>
<dbReference type="Pfam" id="PF03772">
    <property type="entry name" value="Competence"/>
    <property type="match status" value="1"/>
</dbReference>
<dbReference type="PANTHER" id="PTHR30619:SF1">
    <property type="entry name" value="RECOMBINATION PROTEIN 2"/>
    <property type="match status" value="1"/>
</dbReference>
<reference evidence="9" key="1">
    <citation type="journal article" date="2014" name="Int. J. Syst. Evol. Microbiol.">
        <title>Complete genome sequence of Corynebacterium casei LMG S-19264T (=DSM 44701T), isolated from a smear-ripened cheese.</title>
        <authorList>
            <consortium name="US DOE Joint Genome Institute (JGI-PGF)"/>
            <person name="Walter F."/>
            <person name="Albersmeier A."/>
            <person name="Kalinowski J."/>
            <person name="Ruckert C."/>
        </authorList>
    </citation>
    <scope>NUCLEOTIDE SEQUENCE</scope>
    <source>
        <strain evidence="9">NBRC 112290</strain>
    </source>
</reference>
<feature type="transmembrane region" description="Helical" evidence="6">
    <location>
        <begin position="326"/>
        <end position="343"/>
    </location>
</feature>
<feature type="transmembrane region" description="Helical" evidence="6">
    <location>
        <begin position="434"/>
        <end position="453"/>
    </location>
</feature>
<feature type="transmembrane region" description="Helical" evidence="6">
    <location>
        <begin position="403"/>
        <end position="427"/>
    </location>
</feature>
<dbReference type="InterPro" id="IPR052159">
    <property type="entry name" value="Competence_DNA_uptake"/>
</dbReference>
<feature type="transmembrane region" description="Helical" evidence="6">
    <location>
        <begin position="12"/>
        <end position="30"/>
    </location>
</feature>
<keyword evidence="4 6" id="KW-1133">Transmembrane helix</keyword>
<feature type="domain" description="ComEC/Rec2-related protein" evidence="8">
    <location>
        <begin position="233"/>
        <end position="491"/>
    </location>
</feature>
<dbReference type="GO" id="GO:0005886">
    <property type="term" value="C:plasma membrane"/>
    <property type="evidence" value="ECO:0007669"/>
    <property type="project" value="UniProtKB-SubCell"/>
</dbReference>
<feature type="transmembrane region" description="Helical" evidence="6">
    <location>
        <begin position="507"/>
        <end position="531"/>
    </location>
</feature>
<protein>
    <submittedName>
        <fullName evidence="9">Competence protein ComEC</fullName>
    </submittedName>
</protein>
<organism evidence="9 10">
    <name type="scientific">Litorihabitans aurantiacus</name>
    <dbReference type="NCBI Taxonomy" id="1930061"/>
    <lineage>
        <taxon>Bacteria</taxon>
        <taxon>Bacillati</taxon>
        <taxon>Actinomycetota</taxon>
        <taxon>Actinomycetes</taxon>
        <taxon>Micrococcales</taxon>
        <taxon>Beutenbergiaceae</taxon>
        <taxon>Litorihabitans</taxon>
    </lineage>
</organism>
<accession>A0AA37UQY0</accession>
<evidence type="ECO:0000256" key="1">
    <source>
        <dbReference type="ARBA" id="ARBA00004651"/>
    </source>
</evidence>
<dbReference type="Gene3D" id="3.60.15.10">
    <property type="entry name" value="Ribonuclease Z/Hydroxyacylglutathione hydrolase-like"/>
    <property type="match status" value="1"/>
</dbReference>
<evidence type="ECO:0000259" key="8">
    <source>
        <dbReference type="Pfam" id="PF03772"/>
    </source>
</evidence>
<reference evidence="9" key="2">
    <citation type="submission" date="2023-02" db="EMBL/GenBank/DDBJ databases">
        <authorList>
            <person name="Sun Q."/>
            <person name="Mori K."/>
        </authorList>
    </citation>
    <scope>NUCLEOTIDE SEQUENCE</scope>
    <source>
        <strain evidence="9">NBRC 112290</strain>
    </source>
</reference>
<feature type="transmembrane region" description="Helical" evidence="6">
    <location>
        <begin position="36"/>
        <end position="53"/>
    </location>
</feature>